<dbReference type="GO" id="GO:0004725">
    <property type="term" value="F:protein tyrosine phosphatase activity"/>
    <property type="evidence" value="ECO:0007669"/>
    <property type="project" value="UniProtKB-EC"/>
</dbReference>
<protein>
    <recommendedName>
        <fullName evidence="2">protein-tyrosine-phosphatase</fullName>
        <ecNumber evidence="2">3.1.3.48</ecNumber>
    </recommendedName>
</protein>
<keyword evidence="3" id="KW-0378">Hydrolase</keyword>
<dbReference type="EC" id="3.1.3.48" evidence="2"/>
<dbReference type="Pfam" id="PF01451">
    <property type="entry name" value="LMWPc"/>
    <property type="match status" value="1"/>
</dbReference>
<dbReference type="InterPro" id="IPR017867">
    <property type="entry name" value="Tyr_phospatase_low_mol_wt"/>
</dbReference>
<organism evidence="7 8">
    <name type="scientific">Marseilla massiliensis</name>
    <dbReference type="NCBI Taxonomy" id="1841864"/>
    <lineage>
        <taxon>Bacteria</taxon>
        <taxon>Pseudomonadati</taxon>
        <taxon>Bacteroidota</taxon>
        <taxon>Bacteroidia</taxon>
        <taxon>Bacteroidales</taxon>
        <taxon>Prevotellaceae</taxon>
        <taxon>Marseilla</taxon>
    </lineage>
</organism>
<gene>
    <name evidence="7" type="ORF">H6B30_08070</name>
</gene>
<dbReference type="FunFam" id="3.40.50.2300:FF:000113">
    <property type="entry name" value="Low molecular weight protein-tyrosine-phosphatase"/>
    <property type="match status" value="1"/>
</dbReference>
<dbReference type="InterPro" id="IPR023485">
    <property type="entry name" value="Ptyr_pPase"/>
</dbReference>
<dbReference type="RefSeq" id="WP_205109409.1">
    <property type="nucleotide sequence ID" value="NZ_JACJJL010000011.1"/>
</dbReference>
<evidence type="ECO:0000256" key="2">
    <source>
        <dbReference type="ARBA" id="ARBA00013064"/>
    </source>
</evidence>
<feature type="active site" description="Proton donor" evidence="5">
    <location>
        <position position="135"/>
    </location>
</feature>
<evidence type="ECO:0000256" key="4">
    <source>
        <dbReference type="ARBA" id="ARBA00022912"/>
    </source>
</evidence>
<dbReference type="PRINTS" id="PR00719">
    <property type="entry name" value="LMWPTPASE"/>
</dbReference>
<evidence type="ECO:0000256" key="3">
    <source>
        <dbReference type="ARBA" id="ARBA00022801"/>
    </source>
</evidence>
<dbReference type="SMART" id="SM00226">
    <property type="entry name" value="LMWPc"/>
    <property type="match status" value="1"/>
</dbReference>
<feature type="domain" description="Phosphotyrosine protein phosphatase I" evidence="6">
    <location>
        <begin position="11"/>
        <end position="161"/>
    </location>
</feature>
<dbReference type="AlphaFoldDB" id="A0A939B4T2"/>
<keyword evidence="8" id="KW-1185">Reference proteome</keyword>
<reference evidence="7 8" key="1">
    <citation type="journal article" date="2021" name="Sci. Rep.">
        <title>The distribution of antibiotic resistance genes in chicken gut microbiota commensals.</title>
        <authorList>
            <person name="Juricova H."/>
            <person name="Matiasovicova J."/>
            <person name="Kubasova T."/>
            <person name="Cejkova D."/>
            <person name="Rychlik I."/>
        </authorList>
    </citation>
    <scope>NUCLEOTIDE SEQUENCE [LARGE SCALE GENOMIC DNA]</scope>
    <source>
        <strain evidence="7 8">An819</strain>
    </source>
</reference>
<dbReference type="Proteomes" id="UP000764045">
    <property type="component" value="Unassembled WGS sequence"/>
</dbReference>
<dbReference type="InterPro" id="IPR036196">
    <property type="entry name" value="Ptyr_pPase_sf"/>
</dbReference>
<comment type="caution">
    <text evidence="7">The sequence shown here is derived from an EMBL/GenBank/DDBJ whole genome shotgun (WGS) entry which is preliminary data.</text>
</comment>
<evidence type="ECO:0000259" key="6">
    <source>
        <dbReference type="SMART" id="SM00226"/>
    </source>
</evidence>
<evidence type="ECO:0000256" key="1">
    <source>
        <dbReference type="ARBA" id="ARBA00011063"/>
    </source>
</evidence>
<keyword evidence="4" id="KW-0904">Protein phosphatase</keyword>
<proteinExistence type="inferred from homology"/>
<sequence>MTELKTKTKPESILFICLGNICRSPAAEGIMKKKLEDRGLSDKYFVDSAGIGNWHVGQLPDIRMRRHGAAHGYTFDSRARQFSEKDFNRFDYIVTMDAENHSAIVSKASTETVRHKVVRMSQFLREHPGIQSVPDPYYGGDNGFELVIELLEDACDGLIEYIEQQKTKQTKA</sequence>
<dbReference type="PANTHER" id="PTHR11717">
    <property type="entry name" value="LOW MOLECULAR WEIGHT PROTEIN TYROSINE PHOSPHATASE"/>
    <property type="match status" value="1"/>
</dbReference>
<evidence type="ECO:0000313" key="7">
    <source>
        <dbReference type="EMBL" id="MBM6661704.1"/>
    </source>
</evidence>
<evidence type="ECO:0000313" key="8">
    <source>
        <dbReference type="Proteomes" id="UP000764045"/>
    </source>
</evidence>
<accession>A0A939B4T2</accession>
<dbReference type="Gene3D" id="3.40.50.2300">
    <property type="match status" value="1"/>
</dbReference>
<dbReference type="CDD" id="cd16343">
    <property type="entry name" value="LMWPTP"/>
    <property type="match status" value="1"/>
</dbReference>
<feature type="active site" description="Nucleophile" evidence="5">
    <location>
        <position position="17"/>
    </location>
</feature>
<dbReference type="InterPro" id="IPR050438">
    <property type="entry name" value="LMW_PTPase"/>
</dbReference>
<dbReference type="PANTHER" id="PTHR11717:SF7">
    <property type="entry name" value="LOW MOLECULAR WEIGHT PHOSPHOTYROSINE PROTEIN PHOSPHATASE"/>
    <property type="match status" value="1"/>
</dbReference>
<feature type="active site" evidence="5">
    <location>
        <position position="23"/>
    </location>
</feature>
<name>A0A939B4T2_9BACT</name>
<dbReference type="SUPFAM" id="SSF52788">
    <property type="entry name" value="Phosphotyrosine protein phosphatases I"/>
    <property type="match status" value="1"/>
</dbReference>
<dbReference type="EMBL" id="JACJJL010000011">
    <property type="protein sequence ID" value="MBM6661704.1"/>
    <property type="molecule type" value="Genomic_DNA"/>
</dbReference>
<evidence type="ECO:0000256" key="5">
    <source>
        <dbReference type="PIRSR" id="PIRSR617867-1"/>
    </source>
</evidence>
<comment type="similarity">
    <text evidence="1">Belongs to the low molecular weight phosphotyrosine protein phosphatase family.</text>
</comment>